<dbReference type="SMART" id="SM00220">
    <property type="entry name" value="S_TKc"/>
    <property type="match status" value="1"/>
</dbReference>
<dbReference type="OrthoDB" id="5979581at2759"/>
<keyword evidence="11" id="KW-1185">Reference proteome</keyword>
<evidence type="ECO:0000256" key="4">
    <source>
        <dbReference type="ARBA" id="ARBA00022741"/>
    </source>
</evidence>
<dbReference type="GO" id="GO:0005524">
    <property type="term" value="F:ATP binding"/>
    <property type="evidence" value="ECO:0007669"/>
    <property type="project" value="UniProtKB-KW"/>
</dbReference>
<comment type="catalytic activity">
    <reaction evidence="8">
        <text>L-seryl-[protein] + ATP = O-phospho-L-seryl-[protein] + ADP + H(+)</text>
        <dbReference type="Rhea" id="RHEA:17989"/>
        <dbReference type="Rhea" id="RHEA-COMP:9863"/>
        <dbReference type="Rhea" id="RHEA-COMP:11604"/>
        <dbReference type="ChEBI" id="CHEBI:15378"/>
        <dbReference type="ChEBI" id="CHEBI:29999"/>
        <dbReference type="ChEBI" id="CHEBI:30616"/>
        <dbReference type="ChEBI" id="CHEBI:83421"/>
        <dbReference type="ChEBI" id="CHEBI:456216"/>
        <dbReference type="EC" id="2.7.11.1"/>
    </reaction>
</comment>
<dbReference type="SUPFAM" id="SSF56112">
    <property type="entry name" value="Protein kinase-like (PK-like)"/>
    <property type="match status" value="1"/>
</dbReference>
<keyword evidence="2" id="KW-0723">Serine/threonine-protein kinase</keyword>
<name>K5WW68_AGABU</name>
<dbReference type="InParanoid" id="K5WW68"/>
<dbReference type="GeneID" id="18831688"/>
<comment type="catalytic activity">
    <reaction evidence="7">
        <text>L-threonyl-[protein] + ATP = O-phospho-L-threonyl-[protein] + ADP + H(+)</text>
        <dbReference type="Rhea" id="RHEA:46608"/>
        <dbReference type="Rhea" id="RHEA-COMP:11060"/>
        <dbReference type="Rhea" id="RHEA-COMP:11605"/>
        <dbReference type="ChEBI" id="CHEBI:15378"/>
        <dbReference type="ChEBI" id="CHEBI:30013"/>
        <dbReference type="ChEBI" id="CHEBI:30616"/>
        <dbReference type="ChEBI" id="CHEBI:61977"/>
        <dbReference type="ChEBI" id="CHEBI:456216"/>
        <dbReference type="EC" id="2.7.11.1"/>
    </reaction>
</comment>
<dbReference type="InterPro" id="IPR051334">
    <property type="entry name" value="SRPK"/>
</dbReference>
<dbReference type="AlphaFoldDB" id="K5WW68"/>
<evidence type="ECO:0000256" key="2">
    <source>
        <dbReference type="ARBA" id="ARBA00022527"/>
    </source>
</evidence>
<organism evidence="10 11">
    <name type="scientific">Agaricus bisporus var. burnettii (strain JB137-S8 / ATCC MYA-4627 / FGSC 10392)</name>
    <name type="common">White button mushroom</name>
    <dbReference type="NCBI Taxonomy" id="597362"/>
    <lineage>
        <taxon>Eukaryota</taxon>
        <taxon>Fungi</taxon>
        <taxon>Dikarya</taxon>
        <taxon>Basidiomycota</taxon>
        <taxon>Agaricomycotina</taxon>
        <taxon>Agaricomycetes</taxon>
        <taxon>Agaricomycetidae</taxon>
        <taxon>Agaricales</taxon>
        <taxon>Agaricineae</taxon>
        <taxon>Agaricaceae</taxon>
        <taxon>Agaricus</taxon>
    </lineage>
</organism>
<dbReference type="Pfam" id="PF00069">
    <property type="entry name" value="Pkinase"/>
    <property type="match status" value="2"/>
</dbReference>
<feature type="domain" description="Protein kinase" evidence="9">
    <location>
        <begin position="90"/>
        <end position="450"/>
    </location>
</feature>
<keyword evidence="5" id="KW-0418">Kinase</keyword>
<keyword evidence="3" id="KW-0808">Transferase</keyword>
<dbReference type="OMA" id="QESEYSH"/>
<evidence type="ECO:0000256" key="8">
    <source>
        <dbReference type="ARBA" id="ARBA00048679"/>
    </source>
</evidence>
<dbReference type="PROSITE" id="PS50011">
    <property type="entry name" value="PROTEIN_KINASE_DOM"/>
    <property type="match status" value="1"/>
</dbReference>
<evidence type="ECO:0000256" key="6">
    <source>
        <dbReference type="ARBA" id="ARBA00022840"/>
    </source>
</evidence>
<sequence>MNFIGKLRPRRCVLSLPRVFRRPLSFSKLAENTPQREALAFLAELKAIDPKILATSMGGDEPREEPLLKTFEEGYGYFTAAAVNRHIRHYQFVRKLGWANSSSVWLALNKEVKPRTFVAIKLLTGQASARIAMNHSSEYDVFRKVEYTNPQSPGFKHCLTLQHCFIAESEAGQHICLVTEPLSSSLANLQEPGKNRYALPVAKRVIKQVLLALDYLHRECGYIHTDIKADNVLVSIAPPVHSQIEKFVLENPSVVYGPPLQLKSAELPVFFSRSQPLPYFELGGKLEDISVRLVDYSEATPAAQPARDTMIQPPIVRAPEVTLKYAWTSAVDIWSVGCLLFQLLTEHHLFGQESEYSHEAHLQLIEEYLGPFPPEFLKECEDQGKYFDDKGSLLHTDGNLQPTPFENFFRILQVLNEDEIPGVAGFIRKCLTLDPKLRPTAQELLNDEWLK</sequence>
<dbReference type="HOGENOM" id="CLU_000288_81_13_1"/>
<evidence type="ECO:0000256" key="5">
    <source>
        <dbReference type="ARBA" id="ARBA00022777"/>
    </source>
</evidence>
<dbReference type="EMBL" id="JH971427">
    <property type="protein sequence ID" value="EKM74812.1"/>
    <property type="molecule type" value="Genomic_DNA"/>
</dbReference>
<dbReference type="Gene3D" id="3.30.200.20">
    <property type="entry name" value="Phosphorylase Kinase, domain 1"/>
    <property type="match status" value="1"/>
</dbReference>
<dbReference type="InterPro" id="IPR008271">
    <property type="entry name" value="Ser/Thr_kinase_AS"/>
</dbReference>
<dbReference type="GO" id="GO:0050684">
    <property type="term" value="P:regulation of mRNA processing"/>
    <property type="evidence" value="ECO:0007669"/>
    <property type="project" value="TreeGrafter"/>
</dbReference>
<evidence type="ECO:0000259" key="9">
    <source>
        <dbReference type="PROSITE" id="PS50011"/>
    </source>
</evidence>
<dbReference type="GO" id="GO:0000245">
    <property type="term" value="P:spliceosomal complex assembly"/>
    <property type="evidence" value="ECO:0007669"/>
    <property type="project" value="TreeGrafter"/>
</dbReference>
<accession>K5WW68</accession>
<evidence type="ECO:0000313" key="11">
    <source>
        <dbReference type="Proteomes" id="UP000008493"/>
    </source>
</evidence>
<dbReference type="RefSeq" id="XP_007334556.1">
    <property type="nucleotide sequence ID" value="XM_007334494.1"/>
</dbReference>
<gene>
    <name evidence="10" type="ORF">AGABI1DRAFT_80673</name>
</gene>
<proteinExistence type="predicted"/>
<dbReference type="InterPro" id="IPR000719">
    <property type="entry name" value="Prot_kinase_dom"/>
</dbReference>
<reference evidence="11" key="1">
    <citation type="journal article" date="2012" name="Proc. Natl. Acad. Sci. U.S.A.">
        <title>Genome sequence of the button mushroom Agaricus bisporus reveals mechanisms governing adaptation to a humic-rich ecological niche.</title>
        <authorList>
            <person name="Morin E."/>
            <person name="Kohler A."/>
            <person name="Baker A.R."/>
            <person name="Foulongne-Oriol M."/>
            <person name="Lombard V."/>
            <person name="Nagy L.G."/>
            <person name="Ohm R.A."/>
            <person name="Patyshakuliyeva A."/>
            <person name="Brun A."/>
            <person name="Aerts A.L."/>
            <person name="Bailey A.M."/>
            <person name="Billette C."/>
            <person name="Coutinho P.M."/>
            <person name="Deakin G."/>
            <person name="Doddapaneni H."/>
            <person name="Floudas D."/>
            <person name="Grimwood J."/>
            <person name="Hilden K."/>
            <person name="Kuees U."/>
            <person name="LaButti K.M."/>
            <person name="Lapidus A."/>
            <person name="Lindquist E.A."/>
            <person name="Lucas S.M."/>
            <person name="Murat C."/>
            <person name="Riley R.W."/>
            <person name="Salamov A.A."/>
            <person name="Schmutz J."/>
            <person name="Subramanian V."/>
            <person name="Woesten H.A.B."/>
            <person name="Xu J."/>
            <person name="Eastwood D.C."/>
            <person name="Foster G.D."/>
            <person name="Sonnenberg A.S."/>
            <person name="Cullen D."/>
            <person name="de Vries R.P."/>
            <person name="Lundell T."/>
            <person name="Hibbett D.S."/>
            <person name="Henrissat B."/>
            <person name="Burton K.S."/>
            <person name="Kerrigan R.W."/>
            <person name="Challen M.P."/>
            <person name="Grigoriev I.V."/>
            <person name="Martin F."/>
        </authorList>
    </citation>
    <scope>NUCLEOTIDE SEQUENCE [LARGE SCALE GENOMIC DNA]</scope>
    <source>
        <strain evidence="11">JB137-S8 / ATCC MYA-4627 / FGSC 10392</strain>
    </source>
</reference>
<evidence type="ECO:0000256" key="3">
    <source>
        <dbReference type="ARBA" id="ARBA00022679"/>
    </source>
</evidence>
<dbReference type="PROSITE" id="PS00108">
    <property type="entry name" value="PROTEIN_KINASE_ST"/>
    <property type="match status" value="1"/>
</dbReference>
<dbReference type="Gene3D" id="1.10.510.10">
    <property type="entry name" value="Transferase(Phosphotransferase) domain 1"/>
    <property type="match status" value="1"/>
</dbReference>
<dbReference type="STRING" id="597362.K5WW68"/>
<keyword evidence="4" id="KW-0547">Nucleotide-binding</keyword>
<evidence type="ECO:0000256" key="1">
    <source>
        <dbReference type="ARBA" id="ARBA00012513"/>
    </source>
</evidence>
<dbReference type="PANTHER" id="PTHR47634:SF9">
    <property type="entry name" value="PROTEIN KINASE DOMAIN-CONTAINING PROTEIN-RELATED"/>
    <property type="match status" value="1"/>
</dbReference>
<dbReference type="GO" id="GO:0004674">
    <property type="term" value="F:protein serine/threonine kinase activity"/>
    <property type="evidence" value="ECO:0007669"/>
    <property type="project" value="UniProtKB-KW"/>
</dbReference>
<keyword evidence="6" id="KW-0067">ATP-binding</keyword>
<dbReference type="InterPro" id="IPR011009">
    <property type="entry name" value="Kinase-like_dom_sf"/>
</dbReference>
<evidence type="ECO:0000313" key="10">
    <source>
        <dbReference type="EMBL" id="EKM74812.1"/>
    </source>
</evidence>
<dbReference type="PANTHER" id="PTHR47634">
    <property type="entry name" value="PROTEIN KINASE DOMAIN-CONTAINING PROTEIN-RELATED"/>
    <property type="match status" value="1"/>
</dbReference>
<protein>
    <recommendedName>
        <fullName evidence="1">non-specific serine/threonine protein kinase</fullName>
        <ecNumber evidence="1">2.7.11.1</ecNumber>
    </recommendedName>
</protein>
<dbReference type="eggNOG" id="KOG1290">
    <property type="taxonomic scope" value="Eukaryota"/>
</dbReference>
<evidence type="ECO:0000256" key="7">
    <source>
        <dbReference type="ARBA" id="ARBA00047899"/>
    </source>
</evidence>
<dbReference type="EC" id="2.7.11.1" evidence="1"/>
<dbReference type="KEGG" id="abp:AGABI1DRAFT80673"/>
<dbReference type="Proteomes" id="UP000008493">
    <property type="component" value="Unassembled WGS sequence"/>
</dbReference>